<gene>
    <name evidence="3" type="ORF">QNJ86_03400</name>
</gene>
<evidence type="ECO:0000313" key="3">
    <source>
        <dbReference type="EMBL" id="MDJ1649838.1"/>
    </source>
</evidence>
<dbReference type="PANTHER" id="PTHR35601">
    <property type="entry name" value="TOXIN RELE"/>
    <property type="match status" value="1"/>
</dbReference>
<keyword evidence="4" id="KW-1185">Reference proteome</keyword>
<comment type="similarity">
    <text evidence="1">Belongs to the RelE toxin family.</text>
</comment>
<accession>A0ABT7DJZ1</accession>
<dbReference type="RefSeq" id="WP_283831182.1">
    <property type="nucleotide sequence ID" value="NZ_JASJEU010000006.1"/>
</dbReference>
<comment type="caution">
    <text evidence="3">The sequence shown here is derived from an EMBL/GenBank/DDBJ whole genome shotgun (WGS) entry which is preliminary data.</text>
</comment>
<dbReference type="PANTHER" id="PTHR35601:SF1">
    <property type="entry name" value="TOXIN RELE"/>
    <property type="match status" value="1"/>
</dbReference>
<dbReference type="Pfam" id="PF05016">
    <property type="entry name" value="ParE_toxin"/>
    <property type="match status" value="1"/>
</dbReference>
<dbReference type="InterPro" id="IPR007712">
    <property type="entry name" value="RelE/ParE_toxin"/>
</dbReference>
<sequence length="91" mass="10532">MGYRVELTKRAQKQLTSLDRKTLLLVASFIDKELNGCDDPRTLPSAKKLQGVEDGWRWRVGTYRILGKVDDGRVIVEVFKVGHRREVYRSL</sequence>
<keyword evidence="2" id="KW-1277">Toxin-antitoxin system</keyword>
<evidence type="ECO:0000313" key="4">
    <source>
        <dbReference type="Proteomes" id="UP001232750"/>
    </source>
</evidence>
<organism evidence="3 4">
    <name type="scientific">Gordonibacter faecis</name>
    <dbReference type="NCBI Taxonomy" id="3047475"/>
    <lineage>
        <taxon>Bacteria</taxon>
        <taxon>Bacillati</taxon>
        <taxon>Actinomycetota</taxon>
        <taxon>Coriobacteriia</taxon>
        <taxon>Eggerthellales</taxon>
        <taxon>Eggerthellaceae</taxon>
        <taxon>Gordonibacter</taxon>
    </lineage>
</organism>
<evidence type="ECO:0000256" key="2">
    <source>
        <dbReference type="ARBA" id="ARBA00022649"/>
    </source>
</evidence>
<reference evidence="3 4" key="1">
    <citation type="submission" date="2023-05" db="EMBL/GenBank/DDBJ databases">
        <title>Gordonibacter KGMB12511T sp. nov., isolated from faeces of healthy Korean.</title>
        <authorList>
            <person name="Kim H.S."/>
            <person name="Kim J.-S."/>
            <person name="Suh M.K."/>
            <person name="Eom M.K."/>
            <person name="Do H.E."/>
            <person name="Lee J.-S."/>
        </authorList>
    </citation>
    <scope>NUCLEOTIDE SEQUENCE [LARGE SCALE GENOMIC DNA]</scope>
    <source>
        <strain evidence="3 4">KGMB12511</strain>
    </source>
</reference>
<dbReference type="Gene3D" id="3.30.2310.20">
    <property type="entry name" value="RelE-like"/>
    <property type="match status" value="1"/>
</dbReference>
<dbReference type="EMBL" id="JASJEU010000006">
    <property type="protein sequence ID" value="MDJ1649838.1"/>
    <property type="molecule type" value="Genomic_DNA"/>
</dbReference>
<dbReference type="InterPro" id="IPR035093">
    <property type="entry name" value="RelE/ParE_toxin_dom_sf"/>
</dbReference>
<dbReference type="SUPFAM" id="SSF143011">
    <property type="entry name" value="RelE-like"/>
    <property type="match status" value="1"/>
</dbReference>
<evidence type="ECO:0000256" key="1">
    <source>
        <dbReference type="ARBA" id="ARBA00006226"/>
    </source>
</evidence>
<name>A0ABT7DJZ1_9ACTN</name>
<proteinExistence type="inferred from homology"/>
<protein>
    <submittedName>
        <fullName evidence="3">Type II toxin-antitoxin system RelE/ParE family toxin</fullName>
    </submittedName>
</protein>
<dbReference type="Proteomes" id="UP001232750">
    <property type="component" value="Unassembled WGS sequence"/>
</dbReference>